<name>A0A8B6CME3_MYTGA</name>
<dbReference type="AlphaFoldDB" id="A0A8B6CME3"/>
<sequence length="285" mass="31693">MRKSTYSLYKNVLARLILIDRSNGVEVPCQIGSAEPKLRMGRGNVIHNTISLIPSMAENQRGEVKESRLSKSLKVDVQNTDGVKMSRGQLNPNPLLRHMAENQSGEVKESTASQSVKIDVQDTDDVRKHMAENKSGEVKESRASQSVKIDVQDTDDVRKHMAENKSGEVKESRASQSVKIDVQDTDDVRKVISHIISLMPSIWRILHNFLVKRTAEPNSSASSHGRNQSGEVKESTVSQSVKIDVQDSDDVRKVISHIISLMPSIWSILDNFLVKRTAEPKSSAS</sequence>
<reference evidence="2" key="1">
    <citation type="submission" date="2018-11" db="EMBL/GenBank/DDBJ databases">
        <authorList>
            <person name="Alioto T."/>
            <person name="Alioto T."/>
        </authorList>
    </citation>
    <scope>NUCLEOTIDE SEQUENCE</scope>
</reference>
<feature type="region of interest" description="Disordered" evidence="1">
    <location>
        <begin position="217"/>
        <end position="240"/>
    </location>
</feature>
<gene>
    <name evidence="2" type="ORF">MGAL_10B078142</name>
</gene>
<dbReference type="EMBL" id="UYJE01002038">
    <property type="protein sequence ID" value="VDI07371.1"/>
    <property type="molecule type" value="Genomic_DNA"/>
</dbReference>
<evidence type="ECO:0000256" key="1">
    <source>
        <dbReference type="SAM" id="MobiDB-lite"/>
    </source>
</evidence>
<protein>
    <submittedName>
        <fullName evidence="2">Uncharacterized protein</fullName>
    </submittedName>
</protein>
<proteinExistence type="predicted"/>
<comment type="caution">
    <text evidence="2">The sequence shown here is derived from an EMBL/GenBank/DDBJ whole genome shotgun (WGS) entry which is preliminary data.</text>
</comment>
<dbReference type="Proteomes" id="UP000596742">
    <property type="component" value="Unassembled WGS sequence"/>
</dbReference>
<accession>A0A8B6CME3</accession>
<organism evidence="2 3">
    <name type="scientific">Mytilus galloprovincialis</name>
    <name type="common">Mediterranean mussel</name>
    <dbReference type="NCBI Taxonomy" id="29158"/>
    <lineage>
        <taxon>Eukaryota</taxon>
        <taxon>Metazoa</taxon>
        <taxon>Spiralia</taxon>
        <taxon>Lophotrochozoa</taxon>
        <taxon>Mollusca</taxon>
        <taxon>Bivalvia</taxon>
        <taxon>Autobranchia</taxon>
        <taxon>Pteriomorphia</taxon>
        <taxon>Mytilida</taxon>
        <taxon>Mytiloidea</taxon>
        <taxon>Mytilidae</taxon>
        <taxon>Mytilinae</taxon>
        <taxon>Mytilus</taxon>
    </lineage>
</organism>
<evidence type="ECO:0000313" key="2">
    <source>
        <dbReference type="EMBL" id="VDI07371.1"/>
    </source>
</evidence>
<dbReference type="OrthoDB" id="6181817at2759"/>
<evidence type="ECO:0000313" key="3">
    <source>
        <dbReference type="Proteomes" id="UP000596742"/>
    </source>
</evidence>
<feature type="compositionally biased region" description="Basic and acidic residues" evidence="1">
    <location>
        <begin position="155"/>
        <end position="173"/>
    </location>
</feature>
<feature type="region of interest" description="Disordered" evidence="1">
    <location>
        <begin position="130"/>
        <end position="178"/>
    </location>
</feature>
<keyword evidence="3" id="KW-1185">Reference proteome</keyword>
<feature type="compositionally biased region" description="Basic and acidic residues" evidence="1">
    <location>
        <begin position="130"/>
        <end position="142"/>
    </location>
</feature>